<reference evidence="3 4" key="1">
    <citation type="journal article" date="2014" name="Int. J. Syst. Evol. Microbiol.">
        <title>Complete genome sequence of Corynebacterium casei LMG S-19264T (=DSM 44701T), isolated from a smear-ripened cheese.</title>
        <authorList>
            <consortium name="US DOE Joint Genome Institute (JGI-PGF)"/>
            <person name="Walter F."/>
            <person name="Albersmeier A."/>
            <person name="Kalinowski J."/>
            <person name="Ruckert C."/>
        </authorList>
    </citation>
    <scope>NUCLEOTIDE SEQUENCE [LARGE SCALE GENOMIC DNA]</scope>
    <source>
        <strain evidence="3 4">JCM 4677</strain>
    </source>
</reference>
<dbReference type="InterPro" id="IPR002104">
    <property type="entry name" value="Integrase_catalytic"/>
</dbReference>
<dbReference type="Proteomes" id="UP000516444">
    <property type="component" value="Chromosome"/>
</dbReference>
<protein>
    <recommendedName>
        <fullName evidence="2">Tyr recombinase domain-containing protein</fullName>
    </recommendedName>
</protein>
<keyword evidence="4" id="KW-1185">Reference proteome</keyword>
<dbReference type="Pfam" id="PF00589">
    <property type="entry name" value="Phage_integrase"/>
    <property type="match status" value="1"/>
</dbReference>
<name>A0A7G1P2E1_9ACTN</name>
<accession>A0A7G1P2E1</accession>
<organism evidence="3 4">
    <name type="scientific">Streptomyces aurantiacus</name>
    <dbReference type="NCBI Taxonomy" id="47760"/>
    <lineage>
        <taxon>Bacteria</taxon>
        <taxon>Bacillati</taxon>
        <taxon>Actinomycetota</taxon>
        <taxon>Actinomycetes</taxon>
        <taxon>Kitasatosporales</taxon>
        <taxon>Streptomycetaceae</taxon>
        <taxon>Streptomyces</taxon>
        <taxon>Streptomyces aurantiacus group</taxon>
    </lineage>
</organism>
<dbReference type="GO" id="GO:0006310">
    <property type="term" value="P:DNA recombination"/>
    <property type="evidence" value="ECO:0007669"/>
    <property type="project" value="UniProtKB-KW"/>
</dbReference>
<dbReference type="InterPro" id="IPR013762">
    <property type="entry name" value="Integrase-like_cat_sf"/>
</dbReference>
<dbReference type="SUPFAM" id="SSF56349">
    <property type="entry name" value="DNA breaking-rejoining enzymes"/>
    <property type="match status" value="1"/>
</dbReference>
<dbReference type="Gene3D" id="1.10.443.10">
    <property type="entry name" value="Intergrase catalytic core"/>
    <property type="match status" value="1"/>
</dbReference>
<evidence type="ECO:0000256" key="1">
    <source>
        <dbReference type="ARBA" id="ARBA00023172"/>
    </source>
</evidence>
<dbReference type="InterPro" id="IPR011010">
    <property type="entry name" value="DNA_brk_join_enz"/>
</dbReference>
<evidence type="ECO:0000259" key="2">
    <source>
        <dbReference type="Pfam" id="PF00589"/>
    </source>
</evidence>
<proteinExistence type="predicted"/>
<dbReference type="GO" id="GO:0015074">
    <property type="term" value="P:DNA integration"/>
    <property type="evidence" value="ECO:0007669"/>
    <property type="project" value="InterPro"/>
</dbReference>
<dbReference type="AlphaFoldDB" id="A0A7G1P2E1"/>
<gene>
    <name evidence="3" type="ORF">GCM10017557_29490</name>
</gene>
<dbReference type="GO" id="GO:0003677">
    <property type="term" value="F:DNA binding"/>
    <property type="evidence" value="ECO:0007669"/>
    <property type="project" value="InterPro"/>
</dbReference>
<feature type="domain" description="Tyr recombinase" evidence="2">
    <location>
        <begin position="11"/>
        <end position="62"/>
    </location>
</feature>
<evidence type="ECO:0000313" key="4">
    <source>
        <dbReference type="Proteomes" id="UP000516444"/>
    </source>
</evidence>
<dbReference type="EMBL" id="AP023440">
    <property type="protein sequence ID" value="BCL28090.1"/>
    <property type="molecule type" value="Genomic_DNA"/>
</dbReference>
<evidence type="ECO:0000313" key="3">
    <source>
        <dbReference type="EMBL" id="BCL28090.1"/>
    </source>
</evidence>
<dbReference type="KEGG" id="sgm:GCM10017557_29490"/>
<keyword evidence="1" id="KW-0233">DNA recombination</keyword>
<sequence>MTRLAQGGSLDPTNLTRAFTTPLRKAGLRRIRFHDLRHSTDTLLLEQGIELVVIKELLGHALRNPTETADQPDDGNYPPPCVASAVTAPKPPPGSIRRGFRFVLGTCNRSHLCSSARAASEFHILIEQAASKRGADIVKNHNEQRCTAHWKFPPS</sequence>